<dbReference type="Proteomes" id="UP000053766">
    <property type="component" value="Unassembled WGS sequence"/>
</dbReference>
<evidence type="ECO:0000256" key="3">
    <source>
        <dbReference type="ARBA" id="ARBA00022989"/>
    </source>
</evidence>
<keyword evidence="10" id="KW-1185">Reference proteome</keyword>
<dbReference type="EMBL" id="KN716157">
    <property type="protein sequence ID" value="KJH52947.1"/>
    <property type="molecule type" value="Genomic_DNA"/>
</dbReference>
<dbReference type="GO" id="GO:0016020">
    <property type="term" value="C:membrane"/>
    <property type="evidence" value="ECO:0007669"/>
    <property type="project" value="UniProtKB-SubCell"/>
</dbReference>
<dbReference type="SUPFAM" id="SSF54236">
    <property type="entry name" value="Ubiquitin-like"/>
    <property type="match status" value="1"/>
</dbReference>
<keyword evidence="5" id="KW-0834">Unfolded protein response</keyword>
<evidence type="ECO:0000259" key="8">
    <source>
        <dbReference type="PROSITE" id="PS50053"/>
    </source>
</evidence>
<keyword evidence="2 7" id="KW-0812">Transmembrane</keyword>
<dbReference type="AlphaFoldDB" id="A0A0D8Y9R7"/>
<feature type="domain" description="Ubiquitin-like" evidence="8">
    <location>
        <begin position="11"/>
        <end position="72"/>
    </location>
</feature>
<evidence type="ECO:0000313" key="9">
    <source>
        <dbReference type="EMBL" id="KJH52947.1"/>
    </source>
</evidence>
<dbReference type="OrthoDB" id="21589at2759"/>
<sequence length="366" mass="41106">MASVENASNTVELTVRCAFQTSDDIKVVCPVHWTIRKLKEHLHQVCPSHPAVTSQRLIFSGACLTDEMVVKDVIDRRKVVEGPQVLHLVCPLPHSSPPEFRHRKTTGVNKPSSSSTISASIVQPTVLYPSPSINYYEWYQYYYGANSPEHFERLQQYSRYYATYMEQWYEYQNFMLSQMGYTTTFGQQLENGDSTTQSMTVPFVRLVVSRGDQARVAVHNHAEVNAADAVQQIPADPNVAAAVPGQEPDVLDLVYRIFRVLLFLSAVMLYSSIERFLAVITIALFIFFIQLRRNQQRQARVAGADGSVNNNNTGEQSQNVAEQIQATSNAPAQPSGLQIFLATCYSFITSFFTSLVPDHPVPIDLN</sequence>
<dbReference type="InterPro" id="IPR000626">
    <property type="entry name" value="Ubiquitin-like_dom"/>
</dbReference>
<evidence type="ECO:0000256" key="1">
    <source>
        <dbReference type="ARBA" id="ARBA00004370"/>
    </source>
</evidence>
<evidence type="ECO:0000256" key="4">
    <source>
        <dbReference type="ARBA" id="ARBA00023136"/>
    </source>
</evidence>
<dbReference type="InterPro" id="IPR029071">
    <property type="entry name" value="Ubiquitin-like_domsf"/>
</dbReference>
<dbReference type="PANTHER" id="PTHR12943">
    <property type="entry name" value="HOMOCYSTEINE-RESPONSIVE ENDOPLASMIC RETICULUM-RESIDENT UNIQUITIN-LIKE DOMAIN HERPUD PROTEIN FAMILY MEMBER"/>
    <property type="match status" value="1"/>
</dbReference>
<feature type="compositionally biased region" description="Polar residues" evidence="6">
    <location>
        <begin position="307"/>
        <end position="325"/>
    </location>
</feature>
<evidence type="ECO:0000256" key="2">
    <source>
        <dbReference type="ARBA" id="ARBA00022692"/>
    </source>
</evidence>
<name>A0A0D8Y9R7_DICVI</name>
<dbReference type="PROSITE" id="PS50053">
    <property type="entry name" value="UBIQUITIN_2"/>
    <property type="match status" value="1"/>
</dbReference>
<dbReference type="GO" id="GO:0030968">
    <property type="term" value="P:endoplasmic reticulum unfolded protein response"/>
    <property type="evidence" value="ECO:0007669"/>
    <property type="project" value="TreeGrafter"/>
</dbReference>
<gene>
    <name evidence="9" type="ORF">DICVIV_00816</name>
</gene>
<evidence type="ECO:0000256" key="7">
    <source>
        <dbReference type="SAM" id="Phobius"/>
    </source>
</evidence>
<evidence type="ECO:0000256" key="6">
    <source>
        <dbReference type="SAM" id="MobiDB-lite"/>
    </source>
</evidence>
<keyword evidence="3 7" id="KW-1133">Transmembrane helix</keyword>
<keyword evidence="4 7" id="KW-0472">Membrane</keyword>
<comment type="subcellular location">
    <subcellularLocation>
        <location evidence="1">Membrane</location>
    </subcellularLocation>
</comment>
<dbReference type="InterPro" id="IPR039751">
    <property type="entry name" value="HERPUD1/2"/>
</dbReference>
<proteinExistence type="predicted"/>
<reference evidence="9 10" key="1">
    <citation type="submission" date="2013-11" db="EMBL/GenBank/DDBJ databases">
        <title>Draft genome of the bovine lungworm Dictyocaulus viviparus.</title>
        <authorList>
            <person name="Mitreva M."/>
        </authorList>
    </citation>
    <scope>NUCLEOTIDE SEQUENCE [LARGE SCALE GENOMIC DNA]</scope>
    <source>
        <strain evidence="9 10">HannoverDv2000</strain>
    </source>
</reference>
<evidence type="ECO:0000256" key="5">
    <source>
        <dbReference type="ARBA" id="ARBA00023230"/>
    </source>
</evidence>
<reference evidence="10" key="2">
    <citation type="journal article" date="2016" name="Sci. Rep.">
        <title>Dictyocaulus viviparus genome, variome and transcriptome elucidate lungworm biology and support future intervention.</title>
        <authorList>
            <person name="McNulty S.N."/>
            <person name="Strube C."/>
            <person name="Rosa B.A."/>
            <person name="Martin J.C."/>
            <person name="Tyagi R."/>
            <person name="Choi Y.J."/>
            <person name="Wang Q."/>
            <person name="Hallsworth Pepin K."/>
            <person name="Zhang X."/>
            <person name="Ozersky P."/>
            <person name="Wilson R.K."/>
            <person name="Sternberg P.W."/>
            <person name="Gasser R.B."/>
            <person name="Mitreva M."/>
        </authorList>
    </citation>
    <scope>NUCLEOTIDE SEQUENCE [LARGE SCALE GENOMIC DNA]</scope>
    <source>
        <strain evidence="10">HannoverDv2000</strain>
    </source>
</reference>
<evidence type="ECO:0000313" key="10">
    <source>
        <dbReference type="Proteomes" id="UP000053766"/>
    </source>
</evidence>
<dbReference type="FunFam" id="3.10.20.90:FF:000046">
    <property type="entry name" value="Homocysteine-responsive endoplasmic reticulum-resident ubiquitin-like domain member 2 protein"/>
    <property type="match status" value="1"/>
</dbReference>
<protein>
    <recommendedName>
        <fullName evidence="8">Ubiquitin-like domain-containing protein</fullName>
    </recommendedName>
</protein>
<accession>A0A0D8Y9R7</accession>
<dbReference type="Gene3D" id="3.10.20.90">
    <property type="entry name" value="Phosphatidylinositol 3-kinase Catalytic Subunit, Chain A, domain 1"/>
    <property type="match status" value="1"/>
</dbReference>
<dbReference type="PANTHER" id="PTHR12943:SF27">
    <property type="entry name" value="HOMOCYSTEINE-INDUCED ENDOPLASMIC RETICULUM PROTEIN, ISOFORM A"/>
    <property type="match status" value="1"/>
</dbReference>
<dbReference type="STRING" id="29172.A0A0D8Y9R7"/>
<feature type="transmembrane region" description="Helical" evidence="7">
    <location>
        <begin position="260"/>
        <end position="289"/>
    </location>
</feature>
<feature type="region of interest" description="Disordered" evidence="6">
    <location>
        <begin position="302"/>
        <end position="325"/>
    </location>
</feature>
<organism evidence="9 10">
    <name type="scientific">Dictyocaulus viviparus</name>
    <name type="common">Bovine lungworm</name>
    <dbReference type="NCBI Taxonomy" id="29172"/>
    <lineage>
        <taxon>Eukaryota</taxon>
        <taxon>Metazoa</taxon>
        <taxon>Ecdysozoa</taxon>
        <taxon>Nematoda</taxon>
        <taxon>Chromadorea</taxon>
        <taxon>Rhabditida</taxon>
        <taxon>Rhabditina</taxon>
        <taxon>Rhabditomorpha</taxon>
        <taxon>Strongyloidea</taxon>
        <taxon>Metastrongylidae</taxon>
        <taxon>Dictyocaulus</taxon>
    </lineage>
</organism>